<accession>A0A022RJW7</accession>
<dbReference type="eggNOG" id="ENOG502QVIE">
    <property type="taxonomic scope" value="Eukaryota"/>
</dbReference>
<feature type="compositionally biased region" description="Low complexity" evidence="2">
    <location>
        <begin position="92"/>
        <end position="101"/>
    </location>
</feature>
<feature type="region of interest" description="Disordered" evidence="2">
    <location>
        <begin position="74"/>
        <end position="101"/>
    </location>
</feature>
<dbReference type="AlphaFoldDB" id="A0A022RJW7"/>
<protein>
    <recommendedName>
        <fullName evidence="3">RING-type domain-containing protein</fullName>
    </recommendedName>
</protein>
<dbReference type="PROSITE" id="PS50089">
    <property type="entry name" value="ZF_RING_2"/>
    <property type="match status" value="1"/>
</dbReference>
<evidence type="ECO:0000256" key="2">
    <source>
        <dbReference type="SAM" id="MobiDB-lite"/>
    </source>
</evidence>
<gene>
    <name evidence="4" type="ORF">MIMGU_mgv1a020707mg</name>
</gene>
<dbReference type="PANTHER" id="PTHR46405">
    <property type="entry name" value="OS05G0141500 PROTEIN"/>
    <property type="match status" value="1"/>
</dbReference>
<evidence type="ECO:0000256" key="1">
    <source>
        <dbReference type="PROSITE-ProRule" id="PRU00175"/>
    </source>
</evidence>
<dbReference type="GO" id="GO:0008270">
    <property type="term" value="F:zinc ion binding"/>
    <property type="evidence" value="ECO:0007669"/>
    <property type="project" value="UniProtKB-KW"/>
</dbReference>
<organism evidence="4 5">
    <name type="scientific">Erythranthe guttata</name>
    <name type="common">Yellow monkey flower</name>
    <name type="synonym">Mimulus guttatus</name>
    <dbReference type="NCBI Taxonomy" id="4155"/>
    <lineage>
        <taxon>Eukaryota</taxon>
        <taxon>Viridiplantae</taxon>
        <taxon>Streptophyta</taxon>
        <taxon>Embryophyta</taxon>
        <taxon>Tracheophyta</taxon>
        <taxon>Spermatophyta</taxon>
        <taxon>Magnoliopsida</taxon>
        <taxon>eudicotyledons</taxon>
        <taxon>Gunneridae</taxon>
        <taxon>Pentapetalae</taxon>
        <taxon>asterids</taxon>
        <taxon>lamiids</taxon>
        <taxon>Lamiales</taxon>
        <taxon>Phrymaceae</taxon>
        <taxon>Erythranthe</taxon>
    </lineage>
</organism>
<dbReference type="Pfam" id="PF13920">
    <property type="entry name" value="zf-C3HC4_3"/>
    <property type="match status" value="1"/>
</dbReference>
<name>A0A022RJW7_ERYGU</name>
<dbReference type="SUPFAM" id="SSF57850">
    <property type="entry name" value="RING/U-box"/>
    <property type="match status" value="1"/>
</dbReference>
<keyword evidence="1" id="KW-0862">Zinc</keyword>
<evidence type="ECO:0000313" key="5">
    <source>
        <dbReference type="Proteomes" id="UP000030748"/>
    </source>
</evidence>
<evidence type="ECO:0000313" key="4">
    <source>
        <dbReference type="EMBL" id="EYU40294.1"/>
    </source>
</evidence>
<feature type="domain" description="RING-type" evidence="3">
    <location>
        <begin position="113"/>
        <end position="153"/>
    </location>
</feature>
<dbReference type="EMBL" id="KI630404">
    <property type="protein sequence ID" value="EYU40294.1"/>
    <property type="molecule type" value="Genomic_DNA"/>
</dbReference>
<dbReference type="InterPro" id="IPR001841">
    <property type="entry name" value="Znf_RING"/>
</dbReference>
<dbReference type="Gene3D" id="3.30.40.10">
    <property type="entry name" value="Zinc/RING finger domain, C3HC4 (zinc finger)"/>
    <property type="match status" value="1"/>
</dbReference>
<keyword evidence="1" id="KW-0863">Zinc-finger</keyword>
<evidence type="ECO:0000259" key="3">
    <source>
        <dbReference type="PROSITE" id="PS50089"/>
    </source>
</evidence>
<dbReference type="InterPro" id="IPR013083">
    <property type="entry name" value="Znf_RING/FYVE/PHD"/>
</dbReference>
<dbReference type="Proteomes" id="UP000030748">
    <property type="component" value="Unassembled WGS sequence"/>
</dbReference>
<keyword evidence="1" id="KW-0479">Metal-binding</keyword>
<sequence length="167" mass="19144">MVQKAKTTLMVSWRQNIKEKEYMLAIRGEEIRTAEIHKANSRAELTKLRQKREMESQLGRDDFQRLEDELSRLRVSQQMRESGDSSYEDAEATSSESSAPIDSSERSIRHWICMMCLENEVSVVFLPCAHQVLCFPCHERNLSTVGAQCPYCHVGIEESIKVFGPSS</sequence>
<dbReference type="PANTHER" id="PTHR46405:SF3">
    <property type="entry name" value="RING_U-BOX SUPERFAMILY PROTEIN"/>
    <property type="match status" value="1"/>
</dbReference>
<keyword evidence="5" id="KW-1185">Reference proteome</keyword>
<dbReference type="STRING" id="4155.A0A022RJW7"/>
<dbReference type="InterPro" id="IPR046934">
    <property type="entry name" value="PIR2-like"/>
</dbReference>
<reference evidence="4 5" key="1">
    <citation type="journal article" date="2013" name="Proc. Natl. Acad. Sci. U.S.A.">
        <title>Fine-scale variation in meiotic recombination in Mimulus inferred from population shotgun sequencing.</title>
        <authorList>
            <person name="Hellsten U."/>
            <person name="Wright K.M."/>
            <person name="Jenkins J."/>
            <person name="Shu S."/>
            <person name="Yuan Y."/>
            <person name="Wessler S.R."/>
            <person name="Schmutz J."/>
            <person name="Willis J.H."/>
            <person name="Rokhsar D.S."/>
        </authorList>
    </citation>
    <scope>NUCLEOTIDE SEQUENCE [LARGE SCALE GENOMIC DNA]</scope>
    <source>
        <strain evidence="5">cv. DUN x IM62</strain>
    </source>
</reference>
<proteinExistence type="predicted"/>